<gene>
    <name evidence="1" type="ORF">RRG08_046267</name>
</gene>
<name>A0AAE0YM66_9GAST</name>
<comment type="caution">
    <text evidence="1">The sequence shown here is derived from an EMBL/GenBank/DDBJ whole genome shotgun (WGS) entry which is preliminary data.</text>
</comment>
<keyword evidence="2" id="KW-1185">Reference proteome</keyword>
<dbReference type="EMBL" id="JAWDGP010005927">
    <property type="protein sequence ID" value="KAK3749762.1"/>
    <property type="molecule type" value="Genomic_DNA"/>
</dbReference>
<proteinExistence type="predicted"/>
<protein>
    <submittedName>
        <fullName evidence="1">Uncharacterized protein</fullName>
    </submittedName>
</protein>
<sequence>MPHHEIFPGPSEIPGRVYHCRASNGTGEPPLAPRRPRTTEIKHSHGALTSANEPNRIGFDSGANDGLTELCDMVNIVCKYGHYLNSFWDNVEDFEGEPFRLIN</sequence>
<organism evidence="1 2">
    <name type="scientific">Elysia crispata</name>
    <name type="common">lettuce slug</name>
    <dbReference type="NCBI Taxonomy" id="231223"/>
    <lineage>
        <taxon>Eukaryota</taxon>
        <taxon>Metazoa</taxon>
        <taxon>Spiralia</taxon>
        <taxon>Lophotrochozoa</taxon>
        <taxon>Mollusca</taxon>
        <taxon>Gastropoda</taxon>
        <taxon>Heterobranchia</taxon>
        <taxon>Euthyneura</taxon>
        <taxon>Panpulmonata</taxon>
        <taxon>Sacoglossa</taxon>
        <taxon>Placobranchoidea</taxon>
        <taxon>Plakobranchidae</taxon>
        <taxon>Elysia</taxon>
    </lineage>
</organism>
<evidence type="ECO:0000313" key="1">
    <source>
        <dbReference type="EMBL" id="KAK3749762.1"/>
    </source>
</evidence>
<accession>A0AAE0YM66</accession>
<dbReference type="AlphaFoldDB" id="A0AAE0YM66"/>
<reference evidence="1" key="1">
    <citation type="journal article" date="2023" name="G3 (Bethesda)">
        <title>A reference genome for the long-term kleptoplast-retaining sea slug Elysia crispata morphotype clarki.</title>
        <authorList>
            <person name="Eastman K.E."/>
            <person name="Pendleton A.L."/>
            <person name="Shaikh M.A."/>
            <person name="Suttiyut T."/>
            <person name="Ogas R."/>
            <person name="Tomko P."/>
            <person name="Gavelis G."/>
            <person name="Widhalm J.R."/>
            <person name="Wisecaver J.H."/>
        </authorList>
    </citation>
    <scope>NUCLEOTIDE SEQUENCE</scope>
    <source>
        <strain evidence="1">ECLA1</strain>
    </source>
</reference>
<evidence type="ECO:0000313" key="2">
    <source>
        <dbReference type="Proteomes" id="UP001283361"/>
    </source>
</evidence>
<dbReference type="Proteomes" id="UP001283361">
    <property type="component" value="Unassembled WGS sequence"/>
</dbReference>